<dbReference type="InterPro" id="IPR022385">
    <property type="entry name" value="Rhs_assc_core"/>
</dbReference>
<dbReference type="Gene3D" id="2.180.10.10">
    <property type="entry name" value="RHS repeat-associated core"/>
    <property type="match status" value="1"/>
</dbReference>
<evidence type="ECO:0000313" key="4">
    <source>
        <dbReference type="Proteomes" id="UP001549313"/>
    </source>
</evidence>
<evidence type="ECO:0000259" key="2">
    <source>
        <dbReference type="Pfam" id="PF25023"/>
    </source>
</evidence>
<reference evidence="3 4" key="1">
    <citation type="submission" date="2024-06" db="EMBL/GenBank/DDBJ databases">
        <title>Sorghum-associated microbial communities from plants grown in Nebraska, USA.</title>
        <authorList>
            <person name="Schachtman D."/>
        </authorList>
    </citation>
    <scope>NUCLEOTIDE SEQUENCE [LARGE SCALE GENOMIC DNA]</scope>
    <source>
        <strain evidence="3 4">2814</strain>
    </source>
</reference>
<evidence type="ECO:0000256" key="1">
    <source>
        <dbReference type="ARBA" id="ARBA00022737"/>
    </source>
</evidence>
<protein>
    <submittedName>
        <fullName evidence="3">RHS repeat-associated protein</fullName>
    </submittedName>
</protein>
<proteinExistence type="predicted"/>
<accession>A0ABV2RGM9</accession>
<comment type="caution">
    <text evidence="3">The sequence shown here is derived from an EMBL/GenBank/DDBJ whole genome shotgun (WGS) entry which is preliminary data.</text>
</comment>
<dbReference type="Proteomes" id="UP001549313">
    <property type="component" value="Unassembled WGS sequence"/>
</dbReference>
<gene>
    <name evidence="3" type="ORF">ABIE19_003089</name>
</gene>
<organism evidence="3 4">
    <name type="scientific">Brevundimonas faecalis</name>
    <dbReference type="NCBI Taxonomy" id="947378"/>
    <lineage>
        <taxon>Bacteria</taxon>
        <taxon>Pseudomonadati</taxon>
        <taxon>Pseudomonadota</taxon>
        <taxon>Alphaproteobacteria</taxon>
        <taxon>Caulobacterales</taxon>
        <taxon>Caulobacteraceae</taxon>
        <taxon>Brevundimonas</taxon>
    </lineage>
</organism>
<dbReference type="Pfam" id="PF25023">
    <property type="entry name" value="TEN_YD-shell"/>
    <property type="match status" value="1"/>
</dbReference>
<keyword evidence="4" id="KW-1185">Reference proteome</keyword>
<dbReference type="PANTHER" id="PTHR32305">
    <property type="match status" value="1"/>
</dbReference>
<sequence>MSVKIIPDGGNLPAWATRDVYYGYDLRGLQLYARFDGHTGEGVTNAYDLAGRQTSSTTTMNGLAATQGYQYDVSGARTILTYPDGQYARYGRDGLGRTTVVSLNDVVAVVQLQHDALGRVSTVKRANNGAWSSPTTYAYDGLSRLTGLAHDPAGVGHDVATTFAYNPSGQVVSRSQNSSVYRYTGHVTVNRAYAVNGLNQYTAAGPASFTYDGNGNLTSDGQGGTYVYDVENRLVGGPNGALLSWDPLGRLFESSSSGYPATRYVYDGDRLIAEYDSQGGLLRRYVHGDGKDAPLVWFEGAGTTSPQYLLADHQGSIVARTDAAGAVTAMNAYDEYGIPNATNTGRFQYTGQTWLRELGMYHYKARIYSPTLGRFLQTDPIGYEDDVNLYAYVANDPVNRTDPTGTREVLLSGSASDRKEFVKLVGDTTGLSVSEENGKLVSSDASASTFAGGVVLNAINSKDQLQFNIVKDEAGTFIDSASSMNVDVGDISSMAAVDANLGAATLTHVFAERVDMAQGASYPSAHANAIRPESQALGAVGRFGGLSGFTPGSTFNPTYISPSGGTVASYQFRLDANGTPRPVP</sequence>
<dbReference type="NCBIfam" id="TIGR03696">
    <property type="entry name" value="Rhs_assc_core"/>
    <property type="match status" value="1"/>
</dbReference>
<dbReference type="InterPro" id="IPR050708">
    <property type="entry name" value="T6SS_VgrG/RHS"/>
</dbReference>
<feature type="domain" description="Teneurin-like YD-shell" evidence="2">
    <location>
        <begin position="104"/>
        <end position="398"/>
    </location>
</feature>
<evidence type="ECO:0000313" key="3">
    <source>
        <dbReference type="EMBL" id="MET4685138.1"/>
    </source>
</evidence>
<dbReference type="InterPro" id="IPR056823">
    <property type="entry name" value="TEN-like_YD-shell"/>
</dbReference>
<keyword evidence="1" id="KW-0677">Repeat</keyword>
<dbReference type="EMBL" id="JBEPTF010000005">
    <property type="protein sequence ID" value="MET4685138.1"/>
    <property type="molecule type" value="Genomic_DNA"/>
</dbReference>
<dbReference type="PANTHER" id="PTHR32305:SF15">
    <property type="entry name" value="PROTEIN RHSA-RELATED"/>
    <property type="match status" value="1"/>
</dbReference>
<dbReference type="RefSeq" id="WP_354090106.1">
    <property type="nucleotide sequence ID" value="NZ_JBEPTF010000005.1"/>
</dbReference>
<name>A0ABV2RGM9_9CAUL</name>